<geneLocation type="plasmid" evidence="1 2">
    <name>unnamed</name>
</geneLocation>
<evidence type="ECO:0000313" key="1">
    <source>
        <dbReference type="EMBL" id="QFY64122.1"/>
    </source>
</evidence>
<organism evidence="1 2">
    <name type="scientific">Rhizobium grahamii</name>
    <dbReference type="NCBI Taxonomy" id="1120045"/>
    <lineage>
        <taxon>Bacteria</taxon>
        <taxon>Pseudomonadati</taxon>
        <taxon>Pseudomonadota</taxon>
        <taxon>Alphaproteobacteria</taxon>
        <taxon>Hyphomicrobiales</taxon>
        <taxon>Rhizobiaceae</taxon>
        <taxon>Rhizobium/Agrobacterium group</taxon>
        <taxon>Rhizobium</taxon>
    </lineage>
</organism>
<gene>
    <name evidence="1" type="ORF">FZ934_25575</name>
</gene>
<accession>A0A5Q0CFL9</accession>
<sequence>MIVGNGRIDGRFASTIDAADLVVRLDDCRSQGIAGTRTDIVAVRNFGQPAGSMLASRKWQSQAAVQQATEIWGLSDPKKFNAIRPLVAVLHPELRDFCDDHSGEFDRLCAATSKVFRVVDERLHDWVDDALRFYGPGPYLVPSSEIILVAAVLDRFPRANVTIIGLEHSGPAYHPFAAERRLVDEYVAVGKLRRLEFAPHRWPKSVQVAESHW</sequence>
<keyword evidence="1" id="KW-0614">Plasmid</keyword>
<dbReference type="OrthoDB" id="8451561at2"/>
<dbReference type="KEGG" id="rgr:FZ934_25575"/>
<name>A0A5Q0CFL9_9HYPH</name>
<dbReference type="Proteomes" id="UP000326881">
    <property type="component" value="Plasmid unnamed"/>
</dbReference>
<protein>
    <submittedName>
        <fullName evidence="1">Urease operon accessory protein</fullName>
    </submittedName>
</protein>
<dbReference type="EMBL" id="CP043499">
    <property type="protein sequence ID" value="QFY64122.1"/>
    <property type="molecule type" value="Genomic_DNA"/>
</dbReference>
<evidence type="ECO:0000313" key="2">
    <source>
        <dbReference type="Proteomes" id="UP000326881"/>
    </source>
</evidence>
<keyword evidence="2" id="KW-1185">Reference proteome</keyword>
<proteinExistence type="predicted"/>
<reference evidence="1 2" key="1">
    <citation type="submission" date="2019-08" db="EMBL/GenBank/DDBJ databases">
        <title>Prosopis cineraria nodule microbiome.</title>
        <authorList>
            <person name="Ali R."/>
            <person name="Chaluvadi S.R."/>
            <person name="Wang X."/>
        </authorList>
    </citation>
    <scope>NUCLEOTIDE SEQUENCE [LARGE SCALE GENOMIC DNA]</scope>
    <source>
        <strain evidence="1 2">BG7</strain>
        <plasmid evidence="1 2">unnamed</plasmid>
    </source>
</reference>
<dbReference type="AlphaFoldDB" id="A0A5Q0CFL9"/>